<feature type="region of interest" description="Disordered" evidence="1">
    <location>
        <begin position="78"/>
        <end position="111"/>
    </location>
</feature>
<accession>A0AAE4AZ25</accession>
<dbReference type="AlphaFoldDB" id="A0AAE4AZ25"/>
<feature type="transmembrane region" description="Helical" evidence="2">
    <location>
        <begin position="44"/>
        <end position="62"/>
    </location>
</feature>
<evidence type="ECO:0000256" key="1">
    <source>
        <dbReference type="SAM" id="MobiDB-lite"/>
    </source>
</evidence>
<evidence type="ECO:0000313" key="3">
    <source>
        <dbReference type="EMBL" id="MDQ0367999.1"/>
    </source>
</evidence>
<keyword evidence="2" id="KW-0472">Membrane</keyword>
<keyword evidence="2" id="KW-0812">Transmembrane</keyword>
<evidence type="ECO:0000313" key="4">
    <source>
        <dbReference type="Proteomes" id="UP001240236"/>
    </source>
</evidence>
<sequence>MTTEQPPGAPPNPYEELTNAYYAPGRVPQAMWAPPPTRSWKGPVAVTALAVVMLGFGAAFGVNEFAKHQVCGAVAASTPGQTATGTPAVAANRTTTTAAGTASTGSASAEQLQDEIDATRQHAALLVIDGDLRDAVNGLTDDAENALKLGEEIKTISASQRTEYAKRLVGIARDMDGHWRAAQRACGQAETGLLQL</sequence>
<feature type="compositionally biased region" description="Low complexity" evidence="1">
    <location>
        <begin position="86"/>
        <end position="109"/>
    </location>
</feature>
<reference evidence="3 4" key="1">
    <citation type="submission" date="2023-07" db="EMBL/GenBank/DDBJ databases">
        <title>Sequencing the genomes of 1000 actinobacteria strains.</title>
        <authorList>
            <person name="Klenk H.-P."/>
        </authorList>
    </citation>
    <scope>NUCLEOTIDE SEQUENCE [LARGE SCALE GENOMIC DNA]</scope>
    <source>
        <strain evidence="3 4">DSM 44709</strain>
    </source>
</reference>
<keyword evidence="4" id="KW-1185">Reference proteome</keyword>
<keyword evidence="2" id="KW-1133">Transmembrane helix</keyword>
<dbReference type="RefSeq" id="WP_307242384.1">
    <property type="nucleotide sequence ID" value="NZ_JAUSUZ010000001.1"/>
</dbReference>
<name>A0AAE4AZ25_9ACTN</name>
<evidence type="ECO:0000256" key="2">
    <source>
        <dbReference type="SAM" id="Phobius"/>
    </source>
</evidence>
<protein>
    <submittedName>
        <fullName evidence="3">Uncharacterized protein</fullName>
    </submittedName>
</protein>
<organism evidence="3 4">
    <name type="scientific">Catenuloplanes indicus</name>
    <dbReference type="NCBI Taxonomy" id="137267"/>
    <lineage>
        <taxon>Bacteria</taxon>
        <taxon>Bacillati</taxon>
        <taxon>Actinomycetota</taxon>
        <taxon>Actinomycetes</taxon>
        <taxon>Micromonosporales</taxon>
        <taxon>Micromonosporaceae</taxon>
        <taxon>Catenuloplanes</taxon>
    </lineage>
</organism>
<proteinExistence type="predicted"/>
<comment type="caution">
    <text evidence="3">The sequence shown here is derived from an EMBL/GenBank/DDBJ whole genome shotgun (WGS) entry which is preliminary data.</text>
</comment>
<gene>
    <name evidence="3" type="ORF">J2S42_004668</name>
</gene>
<dbReference type="Proteomes" id="UP001240236">
    <property type="component" value="Unassembled WGS sequence"/>
</dbReference>
<dbReference type="EMBL" id="JAUSUZ010000001">
    <property type="protein sequence ID" value="MDQ0367999.1"/>
    <property type="molecule type" value="Genomic_DNA"/>
</dbReference>